<sequence length="221" mass="25672">MLMLQFFLVSNIMENMVKFDNKNGICTFTIDDKSNWLESTPLATRVLSKMIHTIGSKDHSPRLEQVLSLREEITEFRRSARRKSVALGGTLITSPKSGSSDWTVSRQPPKRNELWKLNKELRWDAPNLWDDRIFVALQGSPSTKLFIRPLNNTDREQVQDIDDFHRRMRQWFSKVPESSRFTIPSVVDSQDNLVAIPTLDINLDPKLVQFTVIHRNSRDFS</sequence>
<accession>A0ABR2WGR4</accession>
<evidence type="ECO:0000313" key="1">
    <source>
        <dbReference type="EMBL" id="KAK9760718.1"/>
    </source>
</evidence>
<name>A0ABR2WGR4_9FUNG</name>
<proteinExistence type="predicted"/>
<protein>
    <submittedName>
        <fullName evidence="1">Uncharacterized protein</fullName>
    </submittedName>
</protein>
<reference evidence="1 2" key="1">
    <citation type="submission" date="2023-04" db="EMBL/GenBank/DDBJ databases">
        <title>Genome of Basidiobolus ranarum AG-B5.</title>
        <authorList>
            <person name="Stajich J.E."/>
            <person name="Carter-House D."/>
            <person name="Gryganskyi A."/>
        </authorList>
    </citation>
    <scope>NUCLEOTIDE SEQUENCE [LARGE SCALE GENOMIC DNA]</scope>
    <source>
        <strain evidence="1 2">AG-B5</strain>
    </source>
</reference>
<gene>
    <name evidence="1" type="ORF">K7432_014961</name>
</gene>
<dbReference type="Proteomes" id="UP001479436">
    <property type="component" value="Unassembled WGS sequence"/>
</dbReference>
<keyword evidence="2" id="KW-1185">Reference proteome</keyword>
<comment type="caution">
    <text evidence="1">The sequence shown here is derived from an EMBL/GenBank/DDBJ whole genome shotgun (WGS) entry which is preliminary data.</text>
</comment>
<evidence type="ECO:0000313" key="2">
    <source>
        <dbReference type="Proteomes" id="UP001479436"/>
    </source>
</evidence>
<organism evidence="1 2">
    <name type="scientific">Basidiobolus ranarum</name>
    <dbReference type="NCBI Taxonomy" id="34480"/>
    <lineage>
        <taxon>Eukaryota</taxon>
        <taxon>Fungi</taxon>
        <taxon>Fungi incertae sedis</taxon>
        <taxon>Zoopagomycota</taxon>
        <taxon>Entomophthoromycotina</taxon>
        <taxon>Basidiobolomycetes</taxon>
        <taxon>Basidiobolales</taxon>
        <taxon>Basidiobolaceae</taxon>
        <taxon>Basidiobolus</taxon>
    </lineage>
</organism>
<dbReference type="EMBL" id="JASJQH010001862">
    <property type="protein sequence ID" value="KAK9760718.1"/>
    <property type="molecule type" value="Genomic_DNA"/>
</dbReference>